<dbReference type="Pfam" id="PF13480">
    <property type="entry name" value="Acetyltransf_6"/>
    <property type="match status" value="1"/>
</dbReference>
<reference evidence="4" key="1">
    <citation type="journal article" date="2019" name="Int. J. Syst. Evol. Microbiol.">
        <title>The Global Catalogue of Microorganisms (GCM) 10K type strain sequencing project: providing services to taxonomists for standard genome sequencing and annotation.</title>
        <authorList>
            <consortium name="The Broad Institute Genomics Platform"/>
            <consortium name="The Broad Institute Genome Sequencing Center for Infectious Disease"/>
            <person name="Wu L."/>
            <person name="Ma J."/>
        </authorList>
    </citation>
    <scope>NUCLEOTIDE SEQUENCE [LARGE SCALE GENOMIC DNA]</scope>
    <source>
        <strain evidence="4">JCM 16013</strain>
    </source>
</reference>
<feature type="compositionally biased region" description="Basic residues" evidence="1">
    <location>
        <begin position="404"/>
        <end position="414"/>
    </location>
</feature>
<protein>
    <submittedName>
        <fullName evidence="3">GNAT family N-acetyltransferase</fullName>
    </submittedName>
</protein>
<dbReference type="InterPro" id="IPR038740">
    <property type="entry name" value="BioF2-like_GNAT_dom"/>
</dbReference>
<dbReference type="SUPFAM" id="SSF55729">
    <property type="entry name" value="Acyl-CoA N-acyltransferases (Nat)"/>
    <property type="match status" value="1"/>
</dbReference>
<dbReference type="InterPro" id="IPR016181">
    <property type="entry name" value="Acyl_CoA_acyltransferase"/>
</dbReference>
<evidence type="ECO:0000256" key="1">
    <source>
        <dbReference type="SAM" id="MobiDB-lite"/>
    </source>
</evidence>
<keyword evidence="4" id="KW-1185">Reference proteome</keyword>
<accession>A0ABP5CEV6</accession>
<gene>
    <name evidence="3" type="ORF">GCM10009838_18610</name>
</gene>
<evidence type="ECO:0000259" key="2">
    <source>
        <dbReference type="Pfam" id="PF13480"/>
    </source>
</evidence>
<proteinExistence type="predicted"/>
<feature type="region of interest" description="Disordered" evidence="1">
    <location>
        <begin position="392"/>
        <end position="414"/>
    </location>
</feature>
<sequence>MSASTGRETGWTAEVTWGADALDALGTDWDRLFRRCSAATPFQSRIWLSSWCRWYGQGNGRLCLVSVRHRGVLVAAAAFVLTRLRLWRVLRPVGVEQSDFCDVLVDDSGDGVPDARTIVERLVTAIRSELCFDLLDFPDVRPGSVLAQVRDAWGSGALEIPHELCLFFPGVLMEQHVGAIETAKTRQRLRKSMRELGTAGVEVRLVTPAEAEEAMVRFLELHRRQWAGRPVNSEHLTERFRGHLTTVLQGSIEAGESCGFQALLAEFSLKNEETLETEHVASDLLIVGRSMVGRYLYGYLPSIRRRMDVFLAITRAAMALTTERGLPELSLLRGAEPHKKRLHPNQAQSVRIVLADGPWGAVGLWAIRSRWFTANAVKSLLRRYIATPPTQTAASCRSPMSRWRAGRSRRNRTR</sequence>
<evidence type="ECO:0000313" key="3">
    <source>
        <dbReference type="EMBL" id="GAA1962084.1"/>
    </source>
</evidence>
<dbReference type="Proteomes" id="UP001499854">
    <property type="component" value="Unassembled WGS sequence"/>
</dbReference>
<feature type="domain" description="BioF2-like acetyltransferase" evidence="2">
    <location>
        <begin position="183"/>
        <end position="340"/>
    </location>
</feature>
<organism evidence="3 4">
    <name type="scientific">Catenulispora subtropica</name>
    <dbReference type="NCBI Taxonomy" id="450798"/>
    <lineage>
        <taxon>Bacteria</taxon>
        <taxon>Bacillati</taxon>
        <taxon>Actinomycetota</taxon>
        <taxon>Actinomycetes</taxon>
        <taxon>Catenulisporales</taxon>
        <taxon>Catenulisporaceae</taxon>
        <taxon>Catenulispora</taxon>
    </lineage>
</organism>
<dbReference type="EMBL" id="BAAAQM010000008">
    <property type="protein sequence ID" value="GAA1962084.1"/>
    <property type="molecule type" value="Genomic_DNA"/>
</dbReference>
<evidence type="ECO:0000313" key="4">
    <source>
        <dbReference type="Proteomes" id="UP001499854"/>
    </source>
</evidence>
<comment type="caution">
    <text evidence="3">The sequence shown here is derived from an EMBL/GenBank/DDBJ whole genome shotgun (WGS) entry which is preliminary data.</text>
</comment>
<name>A0ABP5CEV6_9ACTN</name>